<comment type="caution">
    <text evidence="2">The sequence shown here is derived from an EMBL/GenBank/DDBJ whole genome shotgun (WGS) entry which is preliminary data.</text>
</comment>
<keyword evidence="3" id="KW-1185">Reference proteome</keyword>
<sequence length="142" mass="16312">MELTFLKLASPGPWRRQRGEEKEAEAKKIEAPERAQWTGVMAVLELRYQSPDPSTPITLSPYGQYSCFTISKPIFRSCKTLPTSLTNKLESFLFHNRDREEVKMDDYRDYFIVGSSLFRSSNSGDAIKKSLINPTRESIILE</sequence>
<dbReference type="Proteomes" id="UP000617340">
    <property type="component" value="Unassembled WGS sequence"/>
</dbReference>
<reference evidence="2" key="1">
    <citation type="journal article" date="2020" name="G3 (Bethesda)">
        <title>High-Quality Assemblies for Three Invasive Social Wasps from the &lt;i&gt;Vespula&lt;/i&gt; Genus.</title>
        <authorList>
            <person name="Harrop T.W.R."/>
            <person name="Guhlin J."/>
            <person name="McLaughlin G.M."/>
            <person name="Permina E."/>
            <person name="Stockwell P."/>
            <person name="Gilligan J."/>
            <person name="Le Lec M.F."/>
            <person name="Gruber M.A.M."/>
            <person name="Quinn O."/>
            <person name="Lovegrove M."/>
            <person name="Duncan E.J."/>
            <person name="Remnant E.J."/>
            <person name="Van Eeckhoven J."/>
            <person name="Graham B."/>
            <person name="Knapp R.A."/>
            <person name="Langford K.W."/>
            <person name="Kronenberg Z."/>
            <person name="Press M.O."/>
            <person name="Eacker S.M."/>
            <person name="Wilson-Rankin E.E."/>
            <person name="Purcell J."/>
            <person name="Lester P.J."/>
            <person name="Dearden P.K."/>
        </authorList>
    </citation>
    <scope>NUCLEOTIDE SEQUENCE</scope>
    <source>
        <strain evidence="2">Linc-1</strain>
    </source>
</reference>
<organism evidence="2 3">
    <name type="scientific">Vespula germanica</name>
    <name type="common">German yellow jacket</name>
    <name type="synonym">Paravespula germanica</name>
    <dbReference type="NCBI Taxonomy" id="30212"/>
    <lineage>
        <taxon>Eukaryota</taxon>
        <taxon>Metazoa</taxon>
        <taxon>Ecdysozoa</taxon>
        <taxon>Arthropoda</taxon>
        <taxon>Hexapoda</taxon>
        <taxon>Insecta</taxon>
        <taxon>Pterygota</taxon>
        <taxon>Neoptera</taxon>
        <taxon>Endopterygota</taxon>
        <taxon>Hymenoptera</taxon>
        <taxon>Apocrita</taxon>
        <taxon>Aculeata</taxon>
        <taxon>Vespoidea</taxon>
        <taxon>Vespidae</taxon>
        <taxon>Vespinae</taxon>
        <taxon>Vespula</taxon>
    </lineage>
</organism>
<name>A0A834KG36_VESGE</name>
<dbReference type="AlphaFoldDB" id="A0A834KG36"/>
<feature type="region of interest" description="Disordered" evidence="1">
    <location>
        <begin position="1"/>
        <end position="29"/>
    </location>
</feature>
<evidence type="ECO:0000256" key="1">
    <source>
        <dbReference type="SAM" id="MobiDB-lite"/>
    </source>
</evidence>
<evidence type="ECO:0000313" key="2">
    <source>
        <dbReference type="EMBL" id="KAF7406131.1"/>
    </source>
</evidence>
<protein>
    <submittedName>
        <fullName evidence="2">Uncharacterized protein</fullName>
    </submittedName>
</protein>
<accession>A0A834KG36</accession>
<proteinExistence type="predicted"/>
<feature type="compositionally biased region" description="Basic and acidic residues" evidence="1">
    <location>
        <begin position="17"/>
        <end position="29"/>
    </location>
</feature>
<evidence type="ECO:0000313" key="3">
    <source>
        <dbReference type="Proteomes" id="UP000617340"/>
    </source>
</evidence>
<dbReference type="EMBL" id="JACSDZ010000004">
    <property type="protein sequence ID" value="KAF7406131.1"/>
    <property type="molecule type" value="Genomic_DNA"/>
</dbReference>
<gene>
    <name evidence="2" type="ORF">HZH68_005500</name>
</gene>